<feature type="non-terminal residue" evidence="2">
    <location>
        <position position="35"/>
    </location>
</feature>
<reference evidence="2" key="1">
    <citation type="journal article" date="2014" name="Front. Microbiol.">
        <title>High frequency of phylogenetically diverse reductive dehalogenase-homologous genes in deep subseafloor sedimentary metagenomes.</title>
        <authorList>
            <person name="Kawai M."/>
            <person name="Futagami T."/>
            <person name="Toyoda A."/>
            <person name="Takaki Y."/>
            <person name="Nishi S."/>
            <person name="Hori S."/>
            <person name="Arai W."/>
            <person name="Tsubouchi T."/>
            <person name="Morono Y."/>
            <person name="Uchiyama I."/>
            <person name="Ito T."/>
            <person name="Fujiyama A."/>
            <person name="Inagaki F."/>
            <person name="Takami H."/>
        </authorList>
    </citation>
    <scope>NUCLEOTIDE SEQUENCE</scope>
    <source>
        <strain evidence="2">Expedition CK06-06</strain>
    </source>
</reference>
<evidence type="ECO:0000256" key="1">
    <source>
        <dbReference type="SAM" id="MobiDB-lite"/>
    </source>
</evidence>
<sequence>MAFTRSYEETHPAGTEDASLGDNRIRNLKADLGER</sequence>
<feature type="compositionally biased region" description="Basic and acidic residues" evidence="1">
    <location>
        <begin position="1"/>
        <end position="11"/>
    </location>
</feature>
<comment type="caution">
    <text evidence="2">The sequence shown here is derived from an EMBL/GenBank/DDBJ whole genome shotgun (WGS) entry which is preliminary data.</text>
</comment>
<protein>
    <submittedName>
        <fullName evidence="2">Uncharacterized protein</fullName>
    </submittedName>
</protein>
<proteinExistence type="predicted"/>
<feature type="compositionally biased region" description="Basic and acidic residues" evidence="1">
    <location>
        <begin position="23"/>
        <end position="35"/>
    </location>
</feature>
<feature type="region of interest" description="Disordered" evidence="1">
    <location>
        <begin position="1"/>
        <end position="35"/>
    </location>
</feature>
<dbReference type="AlphaFoldDB" id="X1E6A9"/>
<name>X1E6A9_9ZZZZ</name>
<gene>
    <name evidence="2" type="ORF">S01H4_44164</name>
</gene>
<organism evidence="2">
    <name type="scientific">marine sediment metagenome</name>
    <dbReference type="NCBI Taxonomy" id="412755"/>
    <lineage>
        <taxon>unclassified sequences</taxon>
        <taxon>metagenomes</taxon>
        <taxon>ecological metagenomes</taxon>
    </lineage>
</organism>
<accession>X1E6A9</accession>
<evidence type="ECO:0000313" key="2">
    <source>
        <dbReference type="EMBL" id="GAH04193.1"/>
    </source>
</evidence>
<dbReference type="EMBL" id="BART01024454">
    <property type="protein sequence ID" value="GAH04193.1"/>
    <property type="molecule type" value="Genomic_DNA"/>
</dbReference>